<comment type="caution">
    <text evidence="1">The sequence shown here is derived from an EMBL/GenBank/DDBJ whole genome shotgun (WGS) entry which is preliminary data.</text>
</comment>
<evidence type="ECO:0000313" key="1">
    <source>
        <dbReference type="EMBL" id="KPX55138.1"/>
    </source>
</evidence>
<dbReference type="Proteomes" id="UP000050545">
    <property type="component" value="Unassembled WGS sequence"/>
</dbReference>
<sequence length="202" mass="23007">MMYGSSLESVLRNFSLRVGAEALDEFRYHLKKALTNSESALQDRYSGLVDDEFECPEHREHFEGVLSDEAWQLDQIKYLGDSLAIVGLYRLVETQMTKAILANHPSMGEKEKAAVMAGKTNFVKPRKLPGYKAADELRLINNSVKHEDSKVTPQLARGYRSWKLGERMESLDTHYDRLKPEVLIYVKEFVSTIYATGRDSAV</sequence>
<organism evidence="1 2">
    <name type="scientific">Pseudomonas amygdali pv. hibisci</name>
    <dbReference type="NCBI Taxonomy" id="251723"/>
    <lineage>
        <taxon>Bacteria</taxon>
        <taxon>Pseudomonadati</taxon>
        <taxon>Pseudomonadota</taxon>
        <taxon>Gammaproteobacteria</taxon>
        <taxon>Pseudomonadales</taxon>
        <taxon>Pseudomonadaceae</taxon>
        <taxon>Pseudomonas</taxon>
        <taxon>Pseudomonas amygdali</taxon>
    </lineage>
</organism>
<gene>
    <name evidence="1" type="ORF">ALO67_200050</name>
</gene>
<dbReference type="RefSeq" id="WP_057404640.1">
    <property type="nucleotide sequence ID" value="NZ_LJQN01000074.1"/>
</dbReference>
<proteinExistence type="predicted"/>
<protein>
    <submittedName>
        <fullName evidence="1">Uncharacterized protein</fullName>
    </submittedName>
</protein>
<accession>A0AB34U7X5</accession>
<dbReference type="EMBL" id="LJQN01000074">
    <property type="protein sequence ID" value="KPX55138.1"/>
    <property type="molecule type" value="Genomic_DNA"/>
</dbReference>
<name>A0AB34U7X5_PSEA0</name>
<evidence type="ECO:0000313" key="2">
    <source>
        <dbReference type="Proteomes" id="UP000050545"/>
    </source>
</evidence>
<dbReference type="AlphaFoldDB" id="A0AB34U7X5"/>
<reference evidence="1 2" key="1">
    <citation type="submission" date="2015-09" db="EMBL/GenBank/DDBJ databases">
        <title>Genome announcement of multiple Pseudomonas syringae strains.</title>
        <authorList>
            <person name="Thakur S."/>
            <person name="Wang P.W."/>
            <person name="Gong Y."/>
            <person name="Weir B.S."/>
            <person name="Guttman D.S."/>
        </authorList>
    </citation>
    <scope>NUCLEOTIDE SEQUENCE [LARGE SCALE GENOMIC DNA]</scope>
    <source>
        <strain evidence="1 2">ICMP9623</strain>
    </source>
</reference>